<sequence>MLQSARLGREPTEFLGQTGLFLADPLGVLIQPINEFGTDLIESPAGGAKSGIGGHSEKTVYLSQGAIELIQKGYDHNNDCYPPVDFQPLVSALSSLWLHHCP</sequence>
<gene>
    <name evidence="1" type="ORF">BN873_210159</name>
</gene>
<reference evidence="1" key="2">
    <citation type="submission" date="2014-03" db="EMBL/GenBank/DDBJ databases">
        <title>Candidatus Competibacter-lineage genomes retrieved from metagenomes reveal functional metabolic diversity.</title>
        <authorList>
            <person name="McIlroy S.J."/>
            <person name="Albertsen M."/>
            <person name="Andresen E.K."/>
            <person name="Saunders A.M."/>
            <person name="Kristiansen R."/>
            <person name="Stokholm-Bjerregaard M."/>
            <person name="Nielsen K.L."/>
            <person name="Nielsen P.H."/>
        </authorList>
    </citation>
    <scope>NUCLEOTIDE SEQUENCE</scope>
    <source>
        <strain evidence="1">Run_A_D11</strain>
    </source>
</reference>
<dbReference type="EMBL" id="CBTJ020000027">
    <property type="protein sequence ID" value="CDI01938.1"/>
    <property type="molecule type" value="Genomic_DNA"/>
</dbReference>
<dbReference type="Proteomes" id="UP000035760">
    <property type="component" value="Unassembled WGS sequence"/>
</dbReference>
<reference evidence="1" key="1">
    <citation type="submission" date="2013-07" db="EMBL/GenBank/DDBJ databases">
        <authorList>
            <person name="McIlroy S."/>
        </authorList>
    </citation>
    <scope>NUCLEOTIDE SEQUENCE [LARGE SCALE GENOMIC DNA]</scope>
    <source>
        <strain evidence="1">Run_A_D11</strain>
    </source>
</reference>
<evidence type="ECO:0000313" key="2">
    <source>
        <dbReference type="Proteomes" id="UP000035760"/>
    </source>
</evidence>
<proteinExistence type="predicted"/>
<name>W6MCE8_9GAMM</name>
<protein>
    <submittedName>
        <fullName evidence="1">Uncharacterized protein</fullName>
    </submittedName>
</protein>
<evidence type="ECO:0000313" key="1">
    <source>
        <dbReference type="EMBL" id="CDI01938.1"/>
    </source>
</evidence>
<dbReference type="AlphaFoldDB" id="W6MCE8"/>
<keyword evidence="2" id="KW-1185">Reference proteome</keyword>
<comment type="caution">
    <text evidence="1">The sequence shown here is derived from an EMBL/GenBank/DDBJ whole genome shotgun (WGS) entry which is preliminary data.</text>
</comment>
<organism evidence="1 2">
    <name type="scientific">Candidatus Competibacter denitrificans Run_A_D11</name>
    <dbReference type="NCBI Taxonomy" id="1400863"/>
    <lineage>
        <taxon>Bacteria</taxon>
        <taxon>Pseudomonadati</taxon>
        <taxon>Pseudomonadota</taxon>
        <taxon>Gammaproteobacteria</taxon>
        <taxon>Candidatus Competibacteraceae</taxon>
        <taxon>Candidatus Competibacter</taxon>
    </lineage>
</organism>
<accession>W6MCE8</accession>